<dbReference type="Proteomes" id="UP000265566">
    <property type="component" value="Chromosome 2"/>
</dbReference>
<name>A0A072VGJ1_MEDTR</name>
<dbReference type="GO" id="GO:0003676">
    <property type="term" value="F:nucleic acid binding"/>
    <property type="evidence" value="ECO:0007669"/>
    <property type="project" value="InterPro"/>
</dbReference>
<dbReference type="InterPro" id="IPR038538">
    <property type="entry name" value="MTERF_sf"/>
</dbReference>
<organism evidence="4 7">
    <name type="scientific">Medicago truncatula</name>
    <name type="common">Barrel medic</name>
    <name type="synonym">Medicago tribuloides</name>
    <dbReference type="NCBI Taxonomy" id="3880"/>
    <lineage>
        <taxon>Eukaryota</taxon>
        <taxon>Viridiplantae</taxon>
        <taxon>Streptophyta</taxon>
        <taxon>Embryophyta</taxon>
        <taxon>Tracheophyta</taxon>
        <taxon>Spermatophyta</taxon>
        <taxon>Magnoliopsida</taxon>
        <taxon>eudicotyledons</taxon>
        <taxon>Gunneridae</taxon>
        <taxon>Pentapetalae</taxon>
        <taxon>rosids</taxon>
        <taxon>fabids</taxon>
        <taxon>Fabales</taxon>
        <taxon>Fabaceae</taxon>
        <taxon>Papilionoideae</taxon>
        <taxon>50 kb inversion clade</taxon>
        <taxon>NPAAA clade</taxon>
        <taxon>Hologalegina</taxon>
        <taxon>IRL clade</taxon>
        <taxon>Trifolieae</taxon>
        <taxon>Medicago</taxon>
    </lineage>
</organism>
<keyword evidence="2" id="KW-0804">Transcription</keyword>
<reference evidence="6" key="3">
    <citation type="submission" date="2015-04" db="UniProtKB">
        <authorList>
            <consortium name="EnsemblPlants"/>
        </authorList>
    </citation>
    <scope>IDENTIFICATION</scope>
    <source>
        <strain evidence="6">cv. Jemalong A17</strain>
    </source>
</reference>
<evidence type="ECO:0000256" key="3">
    <source>
        <dbReference type="ARBA" id="ARBA00022946"/>
    </source>
</evidence>
<proteinExistence type="inferred from homology"/>
<protein>
    <submittedName>
        <fullName evidence="5">Putative transcription regulator mTERF family</fullName>
    </submittedName>
    <submittedName>
        <fullName evidence="4">mTERF protein</fullName>
    </submittedName>
</protein>
<keyword evidence="2" id="KW-0806">Transcription termination</keyword>
<dbReference type="EMBL" id="CM001218">
    <property type="protein sequence ID" value="KEH37280.1"/>
    <property type="molecule type" value="Genomic_DNA"/>
</dbReference>
<dbReference type="GO" id="GO:0006353">
    <property type="term" value="P:DNA-templated transcription termination"/>
    <property type="evidence" value="ECO:0007669"/>
    <property type="project" value="UniProtKB-KW"/>
</dbReference>
<dbReference type="PANTHER" id="PTHR13068">
    <property type="entry name" value="CGI-12 PROTEIN-RELATED"/>
    <property type="match status" value="1"/>
</dbReference>
<dbReference type="HOGENOM" id="CLU_034145_1_2_1"/>
<evidence type="ECO:0000313" key="5">
    <source>
        <dbReference type="EMBL" id="RHN73217.1"/>
    </source>
</evidence>
<dbReference type="KEGG" id="mtr:25488149"/>
<dbReference type="Proteomes" id="UP000002051">
    <property type="component" value="Chromosome 2"/>
</dbReference>
<dbReference type="AlphaFoldDB" id="A0A072VGJ1"/>
<reference evidence="4 7" key="1">
    <citation type="journal article" date="2011" name="Nature">
        <title>The Medicago genome provides insight into the evolution of rhizobial symbioses.</title>
        <authorList>
            <person name="Young N.D."/>
            <person name="Debelle F."/>
            <person name="Oldroyd G.E."/>
            <person name="Geurts R."/>
            <person name="Cannon S.B."/>
            <person name="Udvardi M.K."/>
            <person name="Benedito V.A."/>
            <person name="Mayer K.F."/>
            <person name="Gouzy J."/>
            <person name="Schoof H."/>
            <person name="Van de Peer Y."/>
            <person name="Proost S."/>
            <person name="Cook D.R."/>
            <person name="Meyers B.C."/>
            <person name="Spannagl M."/>
            <person name="Cheung F."/>
            <person name="De Mita S."/>
            <person name="Krishnakumar V."/>
            <person name="Gundlach H."/>
            <person name="Zhou S."/>
            <person name="Mudge J."/>
            <person name="Bharti A.K."/>
            <person name="Murray J.D."/>
            <person name="Naoumkina M.A."/>
            <person name="Rosen B."/>
            <person name="Silverstein K.A."/>
            <person name="Tang H."/>
            <person name="Rombauts S."/>
            <person name="Zhao P.X."/>
            <person name="Zhou P."/>
            <person name="Barbe V."/>
            <person name="Bardou P."/>
            <person name="Bechner M."/>
            <person name="Bellec A."/>
            <person name="Berger A."/>
            <person name="Berges H."/>
            <person name="Bidwell S."/>
            <person name="Bisseling T."/>
            <person name="Choisne N."/>
            <person name="Couloux A."/>
            <person name="Denny R."/>
            <person name="Deshpande S."/>
            <person name="Dai X."/>
            <person name="Doyle J.J."/>
            <person name="Dudez A.M."/>
            <person name="Farmer A.D."/>
            <person name="Fouteau S."/>
            <person name="Franken C."/>
            <person name="Gibelin C."/>
            <person name="Gish J."/>
            <person name="Goldstein S."/>
            <person name="Gonzalez A.J."/>
            <person name="Green P.J."/>
            <person name="Hallab A."/>
            <person name="Hartog M."/>
            <person name="Hua A."/>
            <person name="Humphray S.J."/>
            <person name="Jeong D.H."/>
            <person name="Jing Y."/>
            <person name="Jocker A."/>
            <person name="Kenton S.M."/>
            <person name="Kim D.J."/>
            <person name="Klee K."/>
            <person name="Lai H."/>
            <person name="Lang C."/>
            <person name="Lin S."/>
            <person name="Macmil S.L."/>
            <person name="Magdelenat G."/>
            <person name="Matthews L."/>
            <person name="McCorrison J."/>
            <person name="Monaghan E.L."/>
            <person name="Mun J.H."/>
            <person name="Najar F.Z."/>
            <person name="Nicholson C."/>
            <person name="Noirot C."/>
            <person name="O'Bleness M."/>
            <person name="Paule C.R."/>
            <person name="Poulain J."/>
            <person name="Prion F."/>
            <person name="Qin B."/>
            <person name="Qu C."/>
            <person name="Retzel E.F."/>
            <person name="Riddle C."/>
            <person name="Sallet E."/>
            <person name="Samain S."/>
            <person name="Samson N."/>
            <person name="Sanders I."/>
            <person name="Saurat O."/>
            <person name="Scarpelli C."/>
            <person name="Schiex T."/>
            <person name="Segurens B."/>
            <person name="Severin A.J."/>
            <person name="Sherrier D.J."/>
            <person name="Shi R."/>
            <person name="Sims S."/>
            <person name="Singer S.R."/>
            <person name="Sinharoy S."/>
            <person name="Sterck L."/>
            <person name="Viollet A."/>
            <person name="Wang B.B."/>
            <person name="Wang K."/>
            <person name="Wang M."/>
            <person name="Wang X."/>
            <person name="Warfsmann J."/>
            <person name="Weissenbach J."/>
            <person name="White D.D."/>
            <person name="White J.D."/>
            <person name="Wiley G.B."/>
            <person name="Wincker P."/>
            <person name="Xing Y."/>
            <person name="Yang L."/>
            <person name="Yao Z."/>
            <person name="Ying F."/>
            <person name="Zhai J."/>
            <person name="Zhou L."/>
            <person name="Zuber A."/>
            <person name="Denarie J."/>
            <person name="Dixon R.A."/>
            <person name="May G.D."/>
            <person name="Schwartz D.C."/>
            <person name="Rogers J."/>
            <person name="Quetier F."/>
            <person name="Town C.D."/>
            <person name="Roe B.A."/>
        </authorList>
    </citation>
    <scope>NUCLEOTIDE SEQUENCE [LARGE SCALE GENOMIC DNA]</scope>
    <source>
        <strain evidence="4">A17</strain>
        <strain evidence="6 7">cv. Jemalong A17</strain>
    </source>
</reference>
<accession>A0A072VGJ1</accession>
<keyword evidence="3" id="KW-0809">Transit peptide</keyword>
<evidence type="ECO:0000313" key="7">
    <source>
        <dbReference type="Proteomes" id="UP000002051"/>
    </source>
</evidence>
<dbReference type="GO" id="GO:0009507">
    <property type="term" value="C:chloroplast"/>
    <property type="evidence" value="ECO:0000318"/>
    <property type="project" value="GO_Central"/>
</dbReference>
<reference evidence="5" key="5">
    <citation type="journal article" date="2018" name="Nat. Plants">
        <title>Whole-genome landscape of Medicago truncatula symbiotic genes.</title>
        <authorList>
            <person name="Pecrix Y."/>
            <person name="Gamas P."/>
            <person name="Carrere S."/>
        </authorList>
    </citation>
    <scope>NUCLEOTIDE SEQUENCE</scope>
    <source>
        <tissue evidence="5">Leaves</tissue>
    </source>
</reference>
<dbReference type="InterPro" id="IPR003690">
    <property type="entry name" value="MTERF"/>
</dbReference>
<dbReference type="Gramene" id="rna9010">
    <property type="protein sequence ID" value="RHN73217.1"/>
    <property type="gene ID" value="gene9010"/>
</dbReference>
<reference evidence="8" key="4">
    <citation type="journal article" date="2018" name="Nat. Plants">
        <title>Whole-genome landscape of Medicago truncatula symbiotic genes.</title>
        <authorList>
            <person name="Pecrix Y."/>
            <person name="Staton S.E."/>
            <person name="Sallet E."/>
            <person name="Lelandais-Briere C."/>
            <person name="Moreau S."/>
            <person name="Carrere S."/>
            <person name="Blein T."/>
            <person name="Jardinaud M.F."/>
            <person name="Latrasse D."/>
            <person name="Zouine M."/>
            <person name="Zahm M."/>
            <person name="Kreplak J."/>
            <person name="Mayjonade B."/>
            <person name="Satge C."/>
            <person name="Perez M."/>
            <person name="Cauet S."/>
            <person name="Marande W."/>
            <person name="Chantry-Darmon C."/>
            <person name="Lopez-Roques C."/>
            <person name="Bouchez O."/>
            <person name="Berard A."/>
            <person name="Debelle F."/>
            <person name="Munos S."/>
            <person name="Bendahmane A."/>
            <person name="Berges H."/>
            <person name="Niebel A."/>
            <person name="Buitink J."/>
            <person name="Frugier F."/>
            <person name="Benhamed M."/>
            <person name="Crespi M."/>
            <person name="Gouzy J."/>
            <person name="Gamas P."/>
        </authorList>
    </citation>
    <scope>NUCLEOTIDE SEQUENCE [LARGE SCALE GENOMIC DNA]</scope>
    <source>
        <strain evidence="8">cv. Jemalong A17</strain>
    </source>
</reference>
<keyword evidence="2" id="KW-0805">Transcription regulation</keyword>
<reference evidence="4 7" key="2">
    <citation type="journal article" date="2014" name="BMC Genomics">
        <title>An improved genome release (version Mt4.0) for the model legume Medicago truncatula.</title>
        <authorList>
            <person name="Tang H."/>
            <person name="Krishnakumar V."/>
            <person name="Bidwell S."/>
            <person name="Rosen B."/>
            <person name="Chan A."/>
            <person name="Zhou S."/>
            <person name="Gentzbittel L."/>
            <person name="Childs K.L."/>
            <person name="Yandell M."/>
            <person name="Gundlach H."/>
            <person name="Mayer K.F."/>
            <person name="Schwartz D.C."/>
            <person name="Town C.D."/>
        </authorList>
    </citation>
    <scope>GENOME REANNOTATION</scope>
    <source>
        <strain evidence="4">A17</strain>
        <strain evidence="6 7">cv. Jemalong A17</strain>
    </source>
</reference>
<dbReference type="STRING" id="3880.A0A072VGJ1"/>
<sequence>MFKNILWRHRTTLLNPNPLFHHCPLPFPLHFCTNTSDSTSFAVSYLINNFGFDPQSASKLSSTYNVTFKNAQKPDSVLTFFRNYGFSDSQLRHTISKEPWLLSCNPSKRVLPKFQFFLSKGASTSDIVNIITKNPNILKASLDNKIIQAYQLIYRFLQSDKVIIDCVIRNPSFFGDARVVSNIRLLIANGVADLNIKRMLCVRSRAFQTPTRDMLKLVEELKDLGFTPSKSTFGVALLAKLSVKKTLWEEKVDAFKKWGWSAEDVLQAFRRQPHCMLTSIDKINLVMNFWVNQLGWDALALAKGPSVFSLSFEKRVLPRASVLQYLLKKGLRKKNASLTCPFVVSEKLFLDTCIKGIKESSYLLKLYEEKLNLAYTMDKTCTS</sequence>
<evidence type="ECO:0000256" key="2">
    <source>
        <dbReference type="ARBA" id="ARBA00022472"/>
    </source>
</evidence>
<evidence type="ECO:0000313" key="4">
    <source>
        <dbReference type="EMBL" id="KEH37280.1"/>
    </source>
</evidence>
<comment type="similarity">
    <text evidence="1">Belongs to the mTERF family.</text>
</comment>
<dbReference type="EnsemblPlants" id="KEH37280">
    <property type="protein sequence ID" value="KEH37280"/>
    <property type="gene ID" value="MTR_2g437020"/>
</dbReference>
<dbReference type="GO" id="GO:0009658">
    <property type="term" value="P:chloroplast organization"/>
    <property type="evidence" value="ECO:0000318"/>
    <property type="project" value="GO_Central"/>
</dbReference>
<evidence type="ECO:0000313" key="6">
    <source>
        <dbReference type="EnsemblPlants" id="KEH37280"/>
    </source>
</evidence>
<dbReference type="SMART" id="SM00733">
    <property type="entry name" value="Mterf"/>
    <property type="match status" value="5"/>
</dbReference>
<dbReference type="Gene3D" id="1.25.70.10">
    <property type="entry name" value="Transcription termination factor 3, mitochondrial"/>
    <property type="match status" value="1"/>
</dbReference>
<dbReference type="FunFam" id="1.25.70.10:FF:000001">
    <property type="entry name" value="Mitochondrial transcription termination factor-like"/>
    <property type="match status" value="1"/>
</dbReference>
<dbReference type="Pfam" id="PF02536">
    <property type="entry name" value="mTERF"/>
    <property type="match status" value="1"/>
</dbReference>
<dbReference type="EMBL" id="PSQE01000002">
    <property type="protein sequence ID" value="RHN73217.1"/>
    <property type="molecule type" value="Genomic_DNA"/>
</dbReference>
<keyword evidence="7" id="KW-1185">Reference proteome</keyword>
<evidence type="ECO:0000256" key="1">
    <source>
        <dbReference type="ARBA" id="ARBA00007692"/>
    </source>
</evidence>
<dbReference type="OrthoDB" id="637682at2759"/>
<dbReference type="PANTHER" id="PTHR13068:SF91">
    <property type="entry name" value="TRANSCRIPTION TERMINATION FACTOR FAMILY PROTEIN"/>
    <property type="match status" value="1"/>
</dbReference>
<gene>
    <name evidence="6" type="primary">25488149</name>
    <name evidence="4" type="ordered locus">MTR_2g437020</name>
    <name evidence="5" type="ORF">MtrunA17_Chr2g0296111</name>
</gene>
<evidence type="ECO:0000313" key="8">
    <source>
        <dbReference type="Proteomes" id="UP000265566"/>
    </source>
</evidence>